<name>A0AAD8IWZ5_9APIA</name>
<reference evidence="2" key="1">
    <citation type="submission" date="2023-02" db="EMBL/GenBank/DDBJ databases">
        <title>Genome of toxic invasive species Heracleum sosnowskyi carries increased number of genes despite the absence of recent whole-genome duplications.</title>
        <authorList>
            <person name="Schelkunov M."/>
            <person name="Shtratnikova V."/>
            <person name="Makarenko M."/>
            <person name="Klepikova A."/>
            <person name="Omelchenko D."/>
            <person name="Novikova G."/>
            <person name="Obukhova E."/>
            <person name="Bogdanov V."/>
            <person name="Penin A."/>
            <person name="Logacheva M."/>
        </authorList>
    </citation>
    <scope>NUCLEOTIDE SEQUENCE</scope>
    <source>
        <strain evidence="2">Hsosn_3</strain>
        <tissue evidence="2">Leaf</tissue>
    </source>
</reference>
<feature type="region of interest" description="Disordered" evidence="1">
    <location>
        <begin position="1"/>
        <end position="63"/>
    </location>
</feature>
<gene>
    <name evidence="2" type="ORF">POM88_012556</name>
</gene>
<protein>
    <submittedName>
        <fullName evidence="2">Stimulated by retinoic acid protein</fullName>
    </submittedName>
</protein>
<feature type="compositionally biased region" description="Basic and acidic residues" evidence="1">
    <location>
        <begin position="20"/>
        <end position="37"/>
    </location>
</feature>
<evidence type="ECO:0000313" key="3">
    <source>
        <dbReference type="Proteomes" id="UP001237642"/>
    </source>
</evidence>
<keyword evidence="3" id="KW-1185">Reference proteome</keyword>
<dbReference type="Proteomes" id="UP001237642">
    <property type="component" value="Unassembled WGS sequence"/>
</dbReference>
<evidence type="ECO:0000256" key="1">
    <source>
        <dbReference type="SAM" id="MobiDB-lite"/>
    </source>
</evidence>
<proteinExistence type="predicted"/>
<reference evidence="2" key="2">
    <citation type="submission" date="2023-05" db="EMBL/GenBank/DDBJ databases">
        <authorList>
            <person name="Schelkunov M.I."/>
        </authorList>
    </citation>
    <scope>NUCLEOTIDE SEQUENCE</scope>
    <source>
        <strain evidence="2">Hsosn_3</strain>
        <tissue evidence="2">Leaf</tissue>
    </source>
</reference>
<comment type="caution">
    <text evidence="2">The sequence shown here is derived from an EMBL/GenBank/DDBJ whole genome shotgun (WGS) entry which is preliminary data.</text>
</comment>
<dbReference type="AlphaFoldDB" id="A0AAD8IWZ5"/>
<dbReference type="EMBL" id="JAUIZM010000003">
    <property type="protein sequence ID" value="KAK1393500.1"/>
    <property type="molecule type" value="Genomic_DNA"/>
</dbReference>
<dbReference type="PANTHER" id="PTHR33696">
    <property type="entry name" value="T22J18.15-RELATED"/>
    <property type="match status" value="1"/>
</dbReference>
<accession>A0AAD8IWZ5</accession>
<sequence>MSNNKVYSKGQVPFAWENKPGIRKEDTDRGDDDDKGKRGGKVKLPPPPYLLQPESGRASPVNLQNIPLPPCAFQSPISRSGSKIDAYKEEDDPFLIAYRKCTNGSSSSRRRRLHTKKSSSSSSVSILSCKHSCSVRDDSIARISQLPIPKPTKQIIGSFFNFDD</sequence>
<evidence type="ECO:0000313" key="2">
    <source>
        <dbReference type="EMBL" id="KAK1393500.1"/>
    </source>
</evidence>
<organism evidence="2 3">
    <name type="scientific">Heracleum sosnowskyi</name>
    <dbReference type="NCBI Taxonomy" id="360622"/>
    <lineage>
        <taxon>Eukaryota</taxon>
        <taxon>Viridiplantae</taxon>
        <taxon>Streptophyta</taxon>
        <taxon>Embryophyta</taxon>
        <taxon>Tracheophyta</taxon>
        <taxon>Spermatophyta</taxon>
        <taxon>Magnoliopsida</taxon>
        <taxon>eudicotyledons</taxon>
        <taxon>Gunneridae</taxon>
        <taxon>Pentapetalae</taxon>
        <taxon>asterids</taxon>
        <taxon>campanulids</taxon>
        <taxon>Apiales</taxon>
        <taxon>Apiaceae</taxon>
        <taxon>Apioideae</taxon>
        <taxon>apioid superclade</taxon>
        <taxon>Tordylieae</taxon>
        <taxon>Tordyliinae</taxon>
        <taxon>Heracleum</taxon>
    </lineage>
</organism>
<dbReference type="PANTHER" id="PTHR33696:SF3">
    <property type="entry name" value="FLZ-TYPE DOMAIN-CONTAINING PROTEIN"/>
    <property type="match status" value="1"/>
</dbReference>